<evidence type="ECO:0000259" key="3">
    <source>
        <dbReference type="Pfam" id="PF01648"/>
    </source>
</evidence>
<dbReference type="AlphaFoldDB" id="A0A173YSK3"/>
<dbReference type="InterPro" id="IPR050559">
    <property type="entry name" value="P-Pant_transferase_sf"/>
</dbReference>
<dbReference type="SUPFAM" id="SSF56214">
    <property type="entry name" value="4'-phosphopantetheinyl transferase"/>
    <property type="match status" value="2"/>
</dbReference>
<gene>
    <name evidence="4" type="primary">sfp_2</name>
    <name evidence="4" type="ORF">ERS852395_00968</name>
</gene>
<evidence type="ECO:0000313" key="4">
    <source>
        <dbReference type="EMBL" id="CUN66510.1"/>
    </source>
</evidence>
<accession>A0A173YSK3</accession>
<proteinExistence type="inferred from homology"/>
<dbReference type="GO" id="GO:0000287">
    <property type="term" value="F:magnesium ion binding"/>
    <property type="evidence" value="ECO:0007669"/>
    <property type="project" value="InterPro"/>
</dbReference>
<dbReference type="RefSeq" id="WP_055052851.1">
    <property type="nucleotide sequence ID" value="NZ_CYZA01000004.1"/>
</dbReference>
<dbReference type="Proteomes" id="UP000095447">
    <property type="component" value="Unassembled WGS sequence"/>
</dbReference>
<evidence type="ECO:0000313" key="5">
    <source>
        <dbReference type="Proteomes" id="UP000095447"/>
    </source>
</evidence>
<dbReference type="GO" id="GO:0019878">
    <property type="term" value="P:lysine biosynthetic process via aminoadipic acid"/>
    <property type="evidence" value="ECO:0007669"/>
    <property type="project" value="TreeGrafter"/>
</dbReference>
<dbReference type="Pfam" id="PF01648">
    <property type="entry name" value="ACPS"/>
    <property type="match status" value="1"/>
</dbReference>
<protein>
    <submittedName>
        <fullName evidence="4">4'-phosphopantetheinyl transferase sfp</fullName>
        <ecNumber evidence="4">2.7.8.-</ecNumber>
    </submittedName>
</protein>
<dbReference type="PANTHER" id="PTHR12215:SF10">
    <property type="entry name" value="L-AMINOADIPATE-SEMIALDEHYDE DEHYDROGENASE-PHOSPHOPANTETHEINYL TRANSFERASE"/>
    <property type="match status" value="1"/>
</dbReference>
<sequence>MQKLYRININHFEDPLKNERLLDLVGIRRREKVIRYRMPDDRKRSLGAGIIIRKILDENGLTESCLRYSDNEKPVVDGLFFNVSHAGDYVVGVLSDCEVGCDIEKNANAPLEVAEHYFYHSELAYIKAAEDKDKAFFTLWTLKESYMKMTGRGMSLPLDSFEVVPTEEGFVLGKSSERPCFFETMEFDGYIFSVSSERAFSLHNPLEIVFDDIYV</sequence>
<dbReference type="GO" id="GO:0008897">
    <property type="term" value="F:holo-[acyl-carrier-protein] synthase activity"/>
    <property type="evidence" value="ECO:0007669"/>
    <property type="project" value="InterPro"/>
</dbReference>
<dbReference type="Gene3D" id="3.90.470.20">
    <property type="entry name" value="4'-phosphopantetheinyl transferase domain"/>
    <property type="match status" value="2"/>
</dbReference>
<dbReference type="PANTHER" id="PTHR12215">
    <property type="entry name" value="PHOSPHOPANTETHEINE TRANSFERASE"/>
    <property type="match status" value="1"/>
</dbReference>
<evidence type="ECO:0000256" key="1">
    <source>
        <dbReference type="ARBA" id="ARBA00010990"/>
    </source>
</evidence>
<dbReference type="InterPro" id="IPR037143">
    <property type="entry name" value="4-PPantetheinyl_Trfase_dom_sf"/>
</dbReference>
<name>A0A173YSK3_9FIRM</name>
<evidence type="ECO:0000256" key="2">
    <source>
        <dbReference type="ARBA" id="ARBA00022679"/>
    </source>
</evidence>
<dbReference type="InterPro" id="IPR008278">
    <property type="entry name" value="4-PPantetheinyl_Trfase_dom"/>
</dbReference>
<dbReference type="EMBL" id="CYZA01000004">
    <property type="protein sequence ID" value="CUN66510.1"/>
    <property type="molecule type" value="Genomic_DNA"/>
</dbReference>
<reference evidence="4 5" key="1">
    <citation type="submission" date="2015-09" db="EMBL/GenBank/DDBJ databases">
        <authorList>
            <consortium name="Pathogen Informatics"/>
        </authorList>
    </citation>
    <scope>NUCLEOTIDE SEQUENCE [LARGE SCALE GENOMIC DNA]</scope>
    <source>
        <strain evidence="4 5">2789STDY5608838</strain>
    </source>
</reference>
<dbReference type="EC" id="2.7.8.-" evidence="4"/>
<comment type="similarity">
    <text evidence="1">Belongs to the P-Pant transferase superfamily. Gsp/Sfp/HetI/AcpT family.</text>
</comment>
<organism evidence="4 5">
    <name type="scientific">Blautia obeum</name>
    <dbReference type="NCBI Taxonomy" id="40520"/>
    <lineage>
        <taxon>Bacteria</taxon>
        <taxon>Bacillati</taxon>
        <taxon>Bacillota</taxon>
        <taxon>Clostridia</taxon>
        <taxon>Lachnospirales</taxon>
        <taxon>Lachnospiraceae</taxon>
        <taxon>Blautia</taxon>
    </lineage>
</organism>
<dbReference type="GO" id="GO:0005829">
    <property type="term" value="C:cytosol"/>
    <property type="evidence" value="ECO:0007669"/>
    <property type="project" value="TreeGrafter"/>
</dbReference>
<feature type="domain" description="4'-phosphopantetheinyl transferase" evidence="3">
    <location>
        <begin position="99"/>
        <end position="170"/>
    </location>
</feature>
<keyword evidence="2 4" id="KW-0808">Transferase</keyword>